<evidence type="ECO:0000313" key="2">
    <source>
        <dbReference type="EMBL" id="KAG2590342.1"/>
    </source>
</evidence>
<feature type="region of interest" description="Disordered" evidence="1">
    <location>
        <begin position="1"/>
        <end position="47"/>
    </location>
</feature>
<dbReference type="Proteomes" id="UP000823388">
    <property type="component" value="Chromosome 5N"/>
</dbReference>
<keyword evidence="3" id="KW-1185">Reference proteome</keyword>
<evidence type="ECO:0000313" key="3">
    <source>
        <dbReference type="Proteomes" id="UP000823388"/>
    </source>
</evidence>
<organism evidence="2 3">
    <name type="scientific">Panicum virgatum</name>
    <name type="common">Blackwell switchgrass</name>
    <dbReference type="NCBI Taxonomy" id="38727"/>
    <lineage>
        <taxon>Eukaryota</taxon>
        <taxon>Viridiplantae</taxon>
        <taxon>Streptophyta</taxon>
        <taxon>Embryophyta</taxon>
        <taxon>Tracheophyta</taxon>
        <taxon>Spermatophyta</taxon>
        <taxon>Magnoliopsida</taxon>
        <taxon>Liliopsida</taxon>
        <taxon>Poales</taxon>
        <taxon>Poaceae</taxon>
        <taxon>PACMAD clade</taxon>
        <taxon>Panicoideae</taxon>
        <taxon>Panicodae</taxon>
        <taxon>Paniceae</taxon>
        <taxon>Panicinae</taxon>
        <taxon>Panicum</taxon>
        <taxon>Panicum sect. Hiantes</taxon>
    </lineage>
</organism>
<reference evidence="2" key="1">
    <citation type="submission" date="2020-05" db="EMBL/GenBank/DDBJ databases">
        <title>WGS assembly of Panicum virgatum.</title>
        <authorList>
            <person name="Lovell J.T."/>
            <person name="Jenkins J."/>
            <person name="Shu S."/>
            <person name="Juenger T.E."/>
            <person name="Schmutz J."/>
        </authorList>
    </citation>
    <scope>NUCLEOTIDE SEQUENCE</scope>
    <source>
        <strain evidence="2">AP13</strain>
    </source>
</reference>
<feature type="compositionally biased region" description="Basic and acidic residues" evidence="1">
    <location>
        <begin position="24"/>
        <end position="42"/>
    </location>
</feature>
<proteinExistence type="predicted"/>
<accession>A0A8T0RUY3</accession>
<comment type="caution">
    <text evidence="2">The sequence shown here is derived from an EMBL/GenBank/DDBJ whole genome shotgun (WGS) entry which is preliminary data.</text>
</comment>
<name>A0A8T0RUY3_PANVG</name>
<protein>
    <submittedName>
        <fullName evidence="2">Uncharacterized protein</fullName>
    </submittedName>
</protein>
<evidence type="ECO:0000256" key="1">
    <source>
        <dbReference type="SAM" id="MobiDB-lite"/>
    </source>
</evidence>
<dbReference type="AlphaFoldDB" id="A0A8T0RUY3"/>
<dbReference type="EMBL" id="CM029046">
    <property type="protein sequence ID" value="KAG2590342.1"/>
    <property type="molecule type" value="Genomic_DNA"/>
</dbReference>
<gene>
    <name evidence="2" type="ORF">PVAP13_5NG275901</name>
</gene>
<sequence length="356" mass="39596">MAATVETAAKTALKGGEIQTLRSTEAREGGSCKPPSKPDPHPAEGGAMVPRQKVAGEQNPEMAQMILADLIESKAIMDIDFLENWLVEKERLSVETYFEMYASLTQRVWYSKWLLSSKEYTRHIPALPSEKGFKDSQCSEIQIGKLLELISAMEDQNHRCQHEDLVRANRKAMYAIREFLCETCLNPKPDLEILCLNIISLSANDTSNSLILGNHLRLIGIIVTKSIIGSPNVQYQAFRVLGKLARVHATKMMILDFGGISSAAHVIENSVLELESAIRMITVVLESEYSHPKIFKDLLPYHIVKAVGERRLTEPACIEAVLEAATKVELATSEFFEALIILKDGSGSKTFCLESF</sequence>